<evidence type="ECO:0000313" key="2">
    <source>
        <dbReference type="Proteomes" id="UP001497535"/>
    </source>
</evidence>
<name>A0ACB1B757_MELEN</name>
<accession>A0ACB1B757</accession>
<dbReference type="EMBL" id="CAVMJV010000213">
    <property type="protein sequence ID" value="CAK5125620.1"/>
    <property type="molecule type" value="Genomic_DNA"/>
</dbReference>
<gene>
    <name evidence="1" type="ORF">MENTE1834_LOCUS48088</name>
</gene>
<evidence type="ECO:0000313" key="1">
    <source>
        <dbReference type="EMBL" id="CAK5125620.1"/>
    </source>
</evidence>
<keyword evidence="2" id="KW-1185">Reference proteome</keyword>
<protein>
    <submittedName>
        <fullName evidence="1">Uncharacterized protein</fullName>
    </submittedName>
</protein>
<organism evidence="1 2">
    <name type="scientific">Meloidogyne enterolobii</name>
    <name type="common">Root-knot nematode worm</name>
    <name type="synonym">Meloidogyne mayaguensis</name>
    <dbReference type="NCBI Taxonomy" id="390850"/>
    <lineage>
        <taxon>Eukaryota</taxon>
        <taxon>Metazoa</taxon>
        <taxon>Ecdysozoa</taxon>
        <taxon>Nematoda</taxon>
        <taxon>Chromadorea</taxon>
        <taxon>Rhabditida</taxon>
        <taxon>Tylenchina</taxon>
        <taxon>Tylenchomorpha</taxon>
        <taxon>Tylenchoidea</taxon>
        <taxon>Meloidogynidae</taxon>
        <taxon>Meloidogyninae</taxon>
        <taxon>Meloidogyne</taxon>
    </lineage>
</organism>
<proteinExistence type="predicted"/>
<sequence length="58" mass="6885">MAKHRRKYDERMPRIFIFFSSPLQNMPHTNLFIPLIICLFSLPSFLSNVHSQCFKATN</sequence>
<comment type="caution">
    <text evidence="1">The sequence shown here is derived from an EMBL/GenBank/DDBJ whole genome shotgun (WGS) entry which is preliminary data.</text>
</comment>
<reference evidence="1" key="1">
    <citation type="submission" date="2023-11" db="EMBL/GenBank/DDBJ databases">
        <authorList>
            <person name="Poullet M."/>
        </authorList>
    </citation>
    <scope>NUCLEOTIDE SEQUENCE</scope>
    <source>
        <strain evidence="1">E1834</strain>
    </source>
</reference>
<dbReference type="Proteomes" id="UP001497535">
    <property type="component" value="Unassembled WGS sequence"/>
</dbReference>